<name>A0A9P0LX37_ACAOB</name>
<sequence length="117" mass="13371">MDPENRDTPGGSNYRVISRKRLYDKMQEQNLPNLEEKLNYLENELLTHGITKAQNAESKQTTSHHVRMQLQDLNKISEEASSANKRSDLSFISYFSVSPTELKNKKLPGENFTAATL</sequence>
<reference evidence="1" key="1">
    <citation type="submission" date="2022-03" db="EMBL/GenBank/DDBJ databases">
        <authorList>
            <person name="Sayadi A."/>
        </authorList>
    </citation>
    <scope>NUCLEOTIDE SEQUENCE</scope>
</reference>
<evidence type="ECO:0000313" key="2">
    <source>
        <dbReference type="Proteomes" id="UP001152888"/>
    </source>
</evidence>
<dbReference type="EMBL" id="CAKOFQ010007401">
    <property type="protein sequence ID" value="CAH2000321.1"/>
    <property type="molecule type" value="Genomic_DNA"/>
</dbReference>
<accession>A0A9P0LX37</accession>
<keyword evidence="2" id="KW-1185">Reference proteome</keyword>
<protein>
    <submittedName>
        <fullName evidence="1">Uncharacterized protein</fullName>
    </submittedName>
</protein>
<organism evidence="1 2">
    <name type="scientific">Acanthoscelides obtectus</name>
    <name type="common">Bean weevil</name>
    <name type="synonym">Bruchus obtectus</name>
    <dbReference type="NCBI Taxonomy" id="200917"/>
    <lineage>
        <taxon>Eukaryota</taxon>
        <taxon>Metazoa</taxon>
        <taxon>Ecdysozoa</taxon>
        <taxon>Arthropoda</taxon>
        <taxon>Hexapoda</taxon>
        <taxon>Insecta</taxon>
        <taxon>Pterygota</taxon>
        <taxon>Neoptera</taxon>
        <taxon>Endopterygota</taxon>
        <taxon>Coleoptera</taxon>
        <taxon>Polyphaga</taxon>
        <taxon>Cucujiformia</taxon>
        <taxon>Chrysomeloidea</taxon>
        <taxon>Chrysomelidae</taxon>
        <taxon>Bruchinae</taxon>
        <taxon>Bruchini</taxon>
        <taxon>Acanthoscelides</taxon>
    </lineage>
</organism>
<proteinExistence type="predicted"/>
<evidence type="ECO:0000313" key="1">
    <source>
        <dbReference type="EMBL" id="CAH2000321.1"/>
    </source>
</evidence>
<gene>
    <name evidence="1" type="ORF">ACAOBT_LOCUS25491</name>
</gene>
<comment type="caution">
    <text evidence="1">The sequence shown here is derived from an EMBL/GenBank/DDBJ whole genome shotgun (WGS) entry which is preliminary data.</text>
</comment>
<dbReference type="AlphaFoldDB" id="A0A9P0LX37"/>
<dbReference type="Proteomes" id="UP001152888">
    <property type="component" value="Unassembled WGS sequence"/>
</dbReference>